<sequence>MGESKPTHSEACCEYCGRPLAPCVVEFGARRIVAGFRECDCEGARGQRARAERMEAAKREARLAERRKRAGIPKRFLGATVQHQDLIDYLESFEGSAGRGLYIYGSVGRGKSYSAAALANAFVDAGYRTVFTTASAMLERIKASFSGNGETDSVISRYAACDVLVLDDLGKEDAKEWSSNMMFLVINARYENMRPTIFTSNYSPQALSKRLGRKGETETAEAIASRLSETTIPIHLTGPDMRIASRM</sequence>
<name>A0A369NTH3_EGGLN</name>
<dbReference type="Proteomes" id="UP000312594">
    <property type="component" value="Unassembled WGS sequence"/>
</dbReference>
<dbReference type="GO" id="GO:0006260">
    <property type="term" value="P:DNA replication"/>
    <property type="evidence" value="ECO:0007669"/>
    <property type="project" value="TreeGrafter"/>
</dbReference>
<evidence type="ECO:0000259" key="1">
    <source>
        <dbReference type="Pfam" id="PF01695"/>
    </source>
</evidence>
<dbReference type="InterPro" id="IPR002611">
    <property type="entry name" value="IstB_ATP-bd"/>
</dbReference>
<dbReference type="AlphaFoldDB" id="A0A369NTH3"/>
<organism evidence="2 3">
    <name type="scientific">Eggerthella lenta</name>
    <name type="common">Eubacterium lentum</name>
    <dbReference type="NCBI Taxonomy" id="84112"/>
    <lineage>
        <taxon>Bacteria</taxon>
        <taxon>Bacillati</taxon>
        <taxon>Actinomycetota</taxon>
        <taxon>Coriobacteriia</taxon>
        <taxon>Eggerthellales</taxon>
        <taxon>Eggerthellaceae</taxon>
        <taxon>Eggerthella</taxon>
    </lineage>
</organism>
<evidence type="ECO:0000313" key="2">
    <source>
        <dbReference type="EMBL" id="TNU94854.1"/>
    </source>
</evidence>
<feature type="domain" description="IstB-like ATP-binding" evidence="1">
    <location>
        <begin position="100"/>
        <end position="243"/>
    </location>
</feature>
<dbReference type="CDD" id="cd00009">
    <property type="entry name" value="AAA"/>
    <property type="match status" value="1"/>
</dbReference>
<reference evidence="2 3" key="1">
    <citation type="journal article" date="2005" name="Appl. Environ. Microbiol.">
        <title>Intestinal bacterial communities that produce active estrogen-like compounds enterodiol and enterolactone in humans.</title>
        <authorList>
            <person name="Clavel T."/>
            <person name="Henderson G."/>
            <person name="Alpert C.A."/>
            <person name="Philippe C."/>
            <person name="Rigottier-Gois L."/>
            <person name="Dore J."/>
            <person name="Blaut M."/>
        </authorList>
    </citation>
    <scope>NUCLEOTIDE SEQUENCE [LARGE SCALE GENOMIC DNA]</scope>
    <source>
        <strain evidence="2 3">SECO-MT75m2</strain>
    </source>
</reference>
<gene>
    <name evidence="2" type="primary">zapE</name>
    <name evidence="2" type="ORF">FIC87_03055</name>
</gene>
<dbReference type="Pfam" id="PF01695">
    <property type="entry name" value="IstB_IS21"/>
    <property type="match status" value="1"/>
</dbReference>
<dbReference type="GO" id="GO:0051301">
    <property type="term" value="P:cell division"/>
    <property type="evidence" value="ECO:0007669"/>
    <property type="project" value="UniProtKB-KW"/>
</dbReference>
<comment type="caution">
    <text evidence="2">The sequence shown here is derived from an EMBL/GenBank/DDBJ whole genome shotgun (WGS) entry which is preliminary data.</text>
</comment>
<dbReference type="PANTHER" id="PTHR30050:SF4">
    <property type="entry name" value="ATP-BINDING PROTEIN RV3427C IN INSERTION SEQUENCE-RELATED"/>
    <property type="match status" value="1"/>
</dbReference>
<keyword evidence="2" id="KW-0132">Cell division</keyword>
<keyword evidence="2" id="KW-0131">Cell cycle</keyword>
<accession>A0A369NTH3</accession>
<dbReference type="RefSeq" id="WP_013978970.1">
    <property type="nucleotide sequence ID" value="NZ_CP021140.1"/>
</dbReference>
<dbReference type="SUPFAM" id="SSF52540">
    <property type="entry name" value="P-loop containing nucleoside triphosphate hydrolases"/>
    <property type="match status" value="1"/>
</dbReference>
<evidence type="ECO:0000313" key="3">
    <source>
        <dbReference type="Proteomes" id="UP000312594"/>
    </source>
</evidence>
<protein>
    <submittedName>
        <fullName evidence="2">Cell division protein ZapE</fullName>
    </submittedName>
</protein>
<dbReference type="EMBL" id="VEVP01000004">
    <property type="protein sequence ID" value="TNU94854.1"/>
    <property type="molecule type" value="Genomic_DNA"/>
</dbReference>
<dbReference type="GO" id="GO:0005524">
    <property type="term" value="F:ATP binding"/>
    <property type="evidence" value="ECO:0007669"/>
    <property type="project" value="InterPro"/>
</dbReference>
<proteinExistence type="predicted"/>
<dbReference type="GeneID" id="69510336"/>
<dbReference type="OMA" id="HQAYGAI"/>
<dbReference type="PANTHER" id="PTHR30050">
    <property type="entry name" value="CHROMOSOMAL REPLICATION INITIATOR PROTEIN DNAA"/>
    <property type="match status" value="1"/>
</dbReference>
<dbReference type="InterPro" id="IPR027417">
    <property type="entry name" value="P-loop_NTPase"/>
</dbReference>
<dbReference type="Gene3D" id="3.40.50.300">
    <property type="entry name" value="P-loop containing nucleotide triphosphate hydrolases"/>
    <property type="match status" value="1"/>
</dbReference>